<gene>
    <name evidence="2" type="ORF">HNQ61_004815</name>
</gene>
<feature type="transmembrane region" description="Helical" evidence="1">
    <location>
        <begin position="115"/>
        <end position="136"/>
    </location>
</feature>
<keyword evidence="1" id="KW-0812">Transmembrane</keyword>
<protein>
    <submittedName>
        <fullName evidence="2">Uncharacterized protein</fullName>
    </submittedName>
</protein>
<comment type="caution">
    <text evidence="2">The sequence shown here is derived from an EMBL/GenBank/DDBJ whole genome shotgun (WGS) entry which is preliminary data.</text>
</comment>
<dbReference type="Proteomes" id="UP000582837">
    <property type="component" value="Unassembled WGS sequence"/>
</dbReference>
<keyword evidence="3" id="KW-1185">Reference proteome</keyword>
<keyword evidence="1" id="KW-1133">Transmembrane helix</keyword>
<evidence type="ECO:0000313" key="3">
    <source>
        <dbReference type="Proteomes" id="UP000582837"/>
    </source>
</evidence>
<evidence type="ECO:0000313" key="2">
    <source>
        <dbReference type="EMBL" id="MBB6073148.1"/>
    </source>
</evidence>
<feature type="transmembrane region" description="Helical" evidence="1">
    <location>
        <begin position="85"/>
        <end position="103"/>
    </location>
</feature>
<organism evidence="2 3">
    <name type="scientific">Longimicrobium terrae</name>
    <dbReference type="NCBI Taxonomy" id="1639882"/>
    <lineage>
        <taxon>Bacteria</taxon>
        <taxon>Pseudomonadati</taxon>
        <taxon>Gemmatimonadota</taxon>
        <taxon>Longimicrobiia</taxon>
        <taxon>Longimicrobiales</taxon>
        <taxon>Longimicrobiaceae</taxon>
        <taxon>Longimicrobium</taxon>
    </lineage>
</organism>
<feature type="transmembrane region" description="Helical" evidence="1">
    <location>
        <begin position="44"/>
        <end position="64"/>
    </location>
</feature>
<keyword evidence="1" id="KW-0472">Membrane</keyword>
<accession>A0A841H597</accession>
<dbReference type="EMBL" id="JACHIA010000021">
    <property type="protein sequence ID" value="MBB6073148.1"/>
    <property type="molecule type" value="Genomic_DNA"/>
</dbReference>
<name>A0A841H597_9BACT</name>
<dbReference type="AlphaFoldDB" id="A0A841H597"/>
<proteinExistence type="predicted"/>
<sequence length="153" mass="16269">MARGRFWRQMLVFALTWACADAVALVIAVYGFEYWDEAIGRELSLTISSSIALVLLPVPAAGYGCAWRVVRAWPGVREPHAARRIAIASAVLAAAVPAALDLAEWKWRAASATSSYAPLLLLFVSAPAWTFLFAGLTARGARRGSPGAPAPSG</sequence>
<feature type="transmembrane region" description="Helical" evidence="1">
    <location>
        <begin position="12"/>
        <end position="32"/>
    </location>
</feature>
<reference evidence="2 3" key="1">
    <citation type="submission" date="2020-08" db="EMBL/GenBank/DDBJ databases">
        <title>Genomic Encyclopedia of Type Strains, Phase IV (KMG-IV): sequencing the most valuable type-strain genomes for metagenomic binning, comparative biology and taxonomic classification.</title>
        <authorList>
            <person name="Goeker M."/>
        </authorList>
    </citation>
    <scope>NUCLEOTIDE SEQUENCE [LARGE SCALE GENOMIC DNA]</scope>
    <source>
        <strain evidence="2 3">DSM 29007</strain>
    </source>
</reference>
<evidence type="ECO:0000256" key="1">
    <source>
        <dbReference type="SAM" id="Phobius"/>
    </source>
</evidence>
<dbReference type="RefSeq" id="WP_170035082.1">
    <property type="nucleotide sequence ID" value="NZ_JABDTL010000001.1"/>
</dbReference>